<feature type="domain" description="J" evidence="8">
    <location>
        <begin position="107"/>
        <end position="160"/>
    </location>
</feature>
<sequence>MARIILLLALGILAYVAWQQLIRLSPEKRRNFLMRSGFFAVLGIVLLLAATGRVHWIVAAVTAVIPFAKVLLGLLMRSLPFLQLWLKKRQQQQPPASQENRILTEHEALQLLGLKPGASREDIVMAHKRLIQKLHPDRGGNDYIASQLNAARDLLLKRYG</sequence>
<evidence type="ECO:0000259" key="8">
    <source>
        <dbReference type="PROSITE" id="PS50076"/>
    </source>
</evidence>
<dbReference type="GO" id="GO:0016020">
    <property type="term" value="C:membrane"/>
    <property type="evidence" value="ECO:0007669"/>
    <property type="project" value="UniProtKB-SubCell"/>
</dbReference>
<evidence type="ECO:0000256" key="1">
    <source>
        <dbReference type="ARBA" id="ARBA00004167"/>
    </source>
</evidence>
<dbReference type="AlphaFoldDB" id="A0AAW8B251"/>
<protein>
    <submittedName>
        <fullName evidence="9">Molecular chaperone DnaJ</fullName>
    </submittedName>
</protein>
<evidence type="ECO:0000256" key="7">
    <source>
        <dbReference type="SAM" id="Phobius"/>
    </source>
</evidence>
<feature type="transmembrane region" description="Helical" evidence="7">
    <location>
        <begin position="56"/>
        <end position="79"/>
    </location>
</feature>
<accession>A0AAW8B251</accession>
<dbReference type="SMART" id="SM00271">
    <property type="entry name" value="DnaJ"/>
    <property type="match status" value="1"/>
</dbReference>
<evidence type="ECO:0000256" key="6">
    <source>
        <dbReference type="ARBA" id="ARBA00038105"/>
    </source>
</evidence>
<dbReference type="RefSeq" id="WP_305169346.1">
    <property type="nucleotide sequence ID" value="NZ_JAUUUU010000001.1"/>
</dbReference>
<evidence type="ECO:0000256" key="4">
    <source>
        <dbReference type="ARBA" id="ARBA00023136"/>
    </source>
</evidence>
<keyword evidence="5" id="KW-0143">Chaperone</keyword>
<dbReference type="PROSITE" id="PS50076">
    <property type="entry name" value="DNAJ_2"/>
    <property type="match status" value="1"/>
</dbReference>
<organism evidence="9 10">
    <name type="scientific">Porticoccus litoralis</name>
    <dbReference type="NCBI Taxonomy" id="434086"/>
    <lineage>
        <taxon>Bacteria</taxon>
        <taxon>Pseudomonadati</taxon>
        <taxon>Pseudomonadota</taxon>
        <taxon>Gammaproteobacteria</taxon>
        <taxon>Cellvibrionales</taxon>
        <taxon>Porticoccaceae</taxon>
        <taxon>Porticoccus</taxon>
    </lineage>
</organism>
<proteinExistence type="inferred from homology"/>
<comment type="similarity">
    <text evidence="6">Belongs to the TIM14 family.</text>
</comment>
<evidence type="ECO:0000313" key="9">
    <source>
        <dbReference type="EMBL" id="MDP1519834.1"/>
    </source>
</evidence>
<dbReference type="SUPFAM" id="SSF46565">
    <property type="entry name" value="Chaperone J-domain"/>
    <property type="match status" value="1"/>
</dbReference>
<dbReference type="InterPro" id="IPR001623">
    <property type="entry name" value="DnaJ_domain"/>
</dbReference>
<dbReference type="Proteomes" id="UP001178354">
    <property type="component" value="Unassembled WGS sequence"/>
</dbReference>
<comment type="subcellular location">
    <subcellularLocation>
        <location evidence="1">Membrane</location>
        <topology evidence="1">Single-pass membrane protein</topology>
    </subcellularLocation>
</comment>
<evidence type="ECO:0000313" key="10">
    <source>
        <dbReference type="Proteomes" id="UP001178354"/>
    </source>
</evidence>
<dbReference type="PANTHER" id="PTHR12763:SF28">
    <property type="entry name" value="GEO10507P1-RELATED"/>
    <property type="match status" value="1"/>
</dbReference>
<dbReference type="EMBL" id="JAUUUU010000001">
    <property type="protein sequence ID" value="MDP1519834.1"/>
    <property type="molecule type" value="Genomic_DNA"/>
</dbReference>
<evidence type="ECO:0000256" key="3">
    <source>
        <dbReference type="ARBA" id="ARBA00022989"/>
    </source>
</evidence>
<feature type="transmembrane region" description="Helical" evidence="7">
    <location>
        <begin position="32"/>
        <end position="50"/>
    </location>
</feature>
<keyword evidence="3 7" id="KW-1133">Transmembrane helix</keyword>
<dbReference type="Gene3D" id="1.10.287.110">
    <property type="entry name" value="DnaJ domain"/>
    <property type="match status" value="1"/>
</dbReference>
<evidence type="ECO:0000256" key="5">
    <source>
        <dbReference type="ARBA" id="ARBA00023186"/>
    </source>
</evidence>
<keyword evidence="10" id="KW-1185">Reference proteome</keyword>
<dbReference type="InterPro" id="IPR036869">
    <property type="entry name" value="J_dom_sf"/>
</dbReference>
<keyword evidence="4 7" id="KW-0472">Membrane</keyword>
<dbReference type="PANTHER" id="PTHR12763">
    <property type="match status" value="1"/>
</dbReference>
<dbReference type="CDD" id="cd06257">
    <property type="entry name" value="DnaJ"/>
    <property type="match status" value="1"/>
</dbReference>
<comment type="caution">
    <text evidence="9">The sequence shown here is derived from an EMBL/GenBank/DDBJ whole genome shotgun (WGS) entry which is preliminary data.</text>
</comment>
<evidence type="ECO:0000256" key="2">
    <source>
        <dbReference type="ARBA" id="ARBA00022692"/>
    </source>
</evidence>
<reference evidence="9" key="2">
    <citation type="submission" date="2023-08" db="EMBL/GenBank/DDBJ databases">
        <authorList>
            <person name="Luo J."/>
        </authorList>
    </citation>
    <scope>NUCLEOTIDE SEQUENCE</scope>
    <source>
        <strain evidence="9">DSM 25064</strain>
    </source>
</reference>
<gene>
    <name evidence="9" type="ORF">Q8A57_02510</name>
</gene>
<reference evidence="9" key="1">
    <citation type="journal article" date="2010" name="Int. J. Syst. Evol. Microbiol.">
        <title>Porticoccus litoralis gen. nov., sp. nov., a gammaproteobacterium isolated from the Yellow Sea.</title>
        <authorList>
            <person name="Oh H.M."/>
            <person name="Kim H."/>
            <person name="Kim K.M."/>
            <person name="Min G.S."/>
            <person name="Cho J.C."/>
        </authorList>
    </citation>
    <scope>NUCLEOTIDE SEQUENCE</scope>
    <source>
        <strain evidence="9">DSM 25064</strain>
    </source>
</reference>
<name>A0AAW8B251_9GAMM</name>
<feature type="transmembrane region" description="Helical" evidence="7">
    <location>
        <begin position="6"/>
        <end position="25"/>
    </location>
</feature>
<keyword evidence="2 7" id="KW-0812">Transmembrane</keyword>